<dbReference type="PANTHER" id="PTHR21310:SF42">
    <property type="entry name" value="BIFUNCTIONAL AAC_APH"/>
    <property type="match status" value="1"/>
</dbReference>
<dbReference type="Proteomes" id="UP000642070">
    <property type="component" value="Unassembled WGS sequence"/>
</dbReference>
<accession>A0A917WST6</accession>
<gene>
    <name evidence="2" type="ORF">GCM10007977_032400</name>
</gene>
<proteinExistence type="predicted"/>
<name>A0A917WST6_9ACTN</name>
<comment type="caution">
    <text evidence="2">The sequence shown here is derived from an EMBL/GenBank/DDBJ whole genome shotgun (WGS) entry which is preliminary data.</text>
</comment>
<sequence>MRLVASGWDNDIYRLGPSLSVRLPRRAEAVPLMHNEQRWLPVLRPVLPVAIPDILRQGAPDALYPWPWSINTWLPGTPATGVPVPGRLSFAADLAAFMSALHVPAPADAPSNPVRGVALSTRSEAMDRRFATGRVPPALRPLWNELVRIPAWTGPRLWLHGDPHPANMLVGEDGRLSGIVDFGDLTAGDPATDLAAAWLAFDAPARSVFRAALDVDDATWERARGWALNIGAAIAADVDPTPEMAAIAEHALREVQLP</sequence>
<dbReference type="EMBL" id="BMPI01000014">
    <property type="protein sequence ID" value="GGM28653.1"/>
    <property type="molecule type" value="Genomic_DNA"/>
</dbReference>
<keyword evidence="3" id="KW-1185">Reference proteome</keyword>
<dbReference type="AlphaFoldDB" id="A0A917WST6"/>
<dbReference type="Gene3D" id="3.90.1200.10">
    <property type="match status" value="1"/>
</dbReference>
<feature type="domain" description="Aminoglycoside phosphotransferase" evidence="1">
    <location>
        <begin position="2"/>
        <end position="226"/>
    </location>
</feature>
<reference evidence="2" key="1">
    <citation type="journal article" date="2014" name="Int. J. Syst. Evol. Microbiol.">
        <title>Complete genome sequence of Corynebacterium casei LMG S-19264T (=DSM 44701T), isolated from a smear-ripened cheese.</title>
        <authorList>
            <consortium name="US DOE Joint Genome Institute (JGI-PGF)"/>
            <person name="Walter F."/>
            <person name="Albersmeier A."/>
            <person name="Kalinowski J."/>
            <person name="Ruckert C."/>
        </authorList>
    </citation>
    <scope>NUCLEOTIDE SEQUENCE</scope>
    <source>
        <strain evidence="2">JCM 19831</strain>
    </source>
</reference>
<reference evidence="2" key="2">
    <citation type="submission" date="2020-09" db="EMBL/GenBank/DDBJ databases">
        <authorList>
            <person name="Sun Q."/>
            <person name="Ohkuma M."/>
        </authorList>
    </citation>
    <scope>NUCLEOTIDE SEQUENCE</scope>
    <source>
        <strain evidence="2">JCM 19831</strain>
    </source>
</reference>
<dbReference type="InterPro" id="IPR002575">
    <property type="entry name" value="Aminoglycoside_PTrfase"/>
</dbReference>
<dbReference type="SUPFAM" id="SSF56112">
    <property type="entry name" value="Protein kinase-like (PK-like)"/>
    <property type="match status" value="1"/>
</dbReference>
<dbReference type="Gene3D" id="3.30.200.20">
    <property type="entry name" value="Phosphorylase Kinase, domain 1"/>
    <property type="match status" value="1"/>
</dbReference>
<dbReference type="InterPro" id="IPR011009">
    <property type="entry name" value="Kinase-like_dom_sf"/>
</dbReference>
<dbReference type="CDD" id="cd05155">
    <property type="entry name" value="APH_ChoK_like_1"/>
    <property type="match status" value="1"/>
</dbReference>
<dbReference type="RefSeq" id="WP_229835134.1">
    <property type="nucleotide sequence ID" value="NZ_BMPI01000014.1"/>
</dbReference>
<organism evidence="2 3">
    <name type="scientific">Dactylosporangium sucinum</name>
    <dbReference type="NCBI Taxonomy" id="1424081"/>
    <lineage>
        <taxon>Bacteria</taxon>
        <taxon>Bacillati</taxon>
        <taxon>Actinomycetota</taxon>
        <taxon>Actinomycetes</taxon>
        <taxon>Micromonosporales</taxon>
        <taxon>Micromonosporaceae</taxon>
        <taxon>Dactylosporangium</taxon>
    </lineage>
</organism>
<dbReference type="Pfam" id="PF01636">
    <property type="entry name" value="APH"/>
    <property type="match status" value="1"/>
</dbReference>
<evidence type="ECO:0000259" key="1">
    <source>
        <dbReference type="Pfam" id="PF01636"/>
    </source>
</evidence>
<evidence type="ECO:0000313" key="2">
    <source>
        <dbReference type="EMBL" id="GGM28653.1"/>
    </source>
</evidence>
<dbReference type="PANTHER" id="PTHR21310">
    <property type="entry name" value="AMINOGLYCOSIDE PHOSPHOTRANSFERASE-RELATED-RELATED"/>
    <property type="match status" value="1"/>
</dbReference>
<protein>
    <submittedName>
        <fullName evidence="2">Phosphotransferase</fullName>
    </submittedName>
</protein>
<dbReference type="InterPro" id="IPR051678">
    <property type="entry name" value="AGP_Transferase"/>
</dbReference>
<evidence type="ECO:0000313" key="3">
    <source>
        <dbReference type="Proteomes" id="UP000642070"/>
    </source>
</evidence>